<evidence type="ECO:0000313" key="3">
    <source>
        <dbReference type="EMBL" id="RZB76163.1"/>
    </source>
</evidence>
<comment type="caution">
    <text evidence="3">The sequence shown here is derived from an EMBL/GenBank/DDBJ whole genome shotgun (WGS) entry which is preliminary data.</text>
</comment>
<dbReference type="AlphaFoldDB" id="A0A445HR88"/>
<feature type="compositionally biased region" description="Basic and acidic residues" evidence="1">
    <location>
        <begin position="39"/>
        <end position="71"/>
    </location>
</feature>
<dbReference type="EMBL" id="QZWG01000012">
    <property type="protein sequence ID" value="RZB76163.1"/>
    <property type="molecule type" value="Genomic_DNA"/>
</dbReference>
<name>A0A445HR88_GLYSO</name>
<feature type="transmembrane region" description="Helical" evidence="2">
    <location>
        <begin position="6"/>
        <end position="23"/>
    </location>
</feature>
<reference evidence="3 4" key="1">
    <citation type="submission" date="2018-09" db="EMBL/GenBank/DDBJ databases">
        <title>A high-quality reference genome of wild soybean provides a powerful tool to mine soybean genomes.</title>
        <authorList>
            <person name="Xie M."/>
            <person name="Chung C.Y.L."/>
            <person name="Li M.-W."/>
            <person name="Wong F.-L."/>
            <person name="Chan T.-F."/>
            <person name="Lam H.-M."/>
        </authorList>
    </citation>
    <scope>NUCLEOTIDE SEQUENCE [LARGE SCALE GENOMIC DNA]</scope>
    <source>
        <strain evidence="4">cv. W05</strain>
        <tissue evidence="3">Hypocotyl of etiolated seedlings</tissue>
    </source>
</reference>
<evidence type="ECO:0000313" key="4">
    <source>
        <dbReference type="Proteomes" id="UP000289340"/>
    </source>
</evidence>
<gene>
    <name evidence="3" type="ORF">D0Y65_034603</name>
</gene>
<organism evidence="3 4">
    <name type="scientific">Glycine soja</name>
    <name type="common">Wild soybean</name>
    <dbReference type="NCBI Taxonomy" id="3848"/>
    <lineage>
        <taxon>Eukaryota</taxon>
        <taxon>Viridiplantae</taxon>
        <taxon>Streptophyta</taxon>
        <taxon>Embryophyta</taxon>
        <taxon>Tracheophyta</taxon>
        <taxon>Spermatophyta</taxon>
        <taxon>Magnoliopsida</taxon>
        <taxon>eudicotyledons</taxon>
        <taxon>Gunneridae</taxon>
        <taxon>Pentapetalae</taxon>
        <taxon>rosids</taxon>
        <taxon>fabids</taxon>
        <taxon>Fabales</taxon>
        <taxon>Fabaceae</taxon>
        <taxon>Papilionoideae</taxon>
        <taxon>50 kb inversion clade</taxon>
        <taxon>NPAAA clade</taxon>
        <taxon>indigoferoid/millettioid clade</taxon>
        <taxon>Phaseoleae</taxon>
        <taxon>Glycine</taxon>
        <taxon>Glycine subgen. Soja</taxon>
    </lineage>
</organism>
<feature type="region of interest" description="Disordered" evidence="1">
    <location>
        <begin position="26"/>
        <end position="111"/>
    </location>
</feature>
<dbReference type="Proteomes" id="UP000289340">
    <property type="component" value="Chromosome 12"/>
</dbReference>
<accession>A0A445HR88</accession>
<keyword evidence="4" id="KW-1185">Reference proteome</keyword>
<keyword evidence="2" id="KW-1133">Transmembrane helix</keyword>
<feature type="compositionally biased region" description="Basic and acidic residues" evidence="1">
    <location>
        <begin position="81"/>
        <end position="103"/>
    </location>
</feature>
<protein>
    <submittedName>
        <fullName evidence="3">Uncharacterized protein</fullName>
    </submittedName>
</protein>
<keyword evidence="2" id="KW-0812">Transmembrane</keyword>
<proteinExistence type="predicted"/>
<evidence type="ECO:0000256" key="2">
    <source>
        <dbReference type="SAM" id="Phobius"/>
    </source>
</evidence>
<keyword evidence="2" id="KW-0472">Membrane</keyword>
<evidence type="ECO:0000256" key="1">
    <source>
        <dbReference type="SAM" id="MobiDB-lite"/>
    </source>
</evidence>
<sequence length="128" mass="15050">MEQHAILSTVFVILVETIALFGYSDDYETSREQGNLRLSETDSNRKSRGRTPDSDADREWLEKQENRETHCEYTMNSSFNRNRDDNSRSHEEGSDVDWDRMTENEETQESGTEIIGIEETKISEWRCF</sequence>